<comment type="caution">
    <text evidence="1">The sequence shown here is derived from an EMBL/GenBank/DDBJ whole genome shotgun (WGS) entry which is preliminary data.</text>
</comment>
<name>A0A0F9IZN5_9ZZZZ</name>
<reference evidence="1" key="1">
    <citation type="journal article" date="2015" name="Nature">
        <title>Complex archaea that bridge the gap between prokaryotes and eukaryotes.</title>
        <authorList>
            <person name="Spang A."/>
            <person name="Saw J.H."/>
            <person name="Jorgensen S.L."/>
            <person name="Zaremba-Niedzwiedzka K."/>
            <person name="Martijn J."/>
            <person name="Lind A.E."/>
            <person name="van Eijk R."/>
            <person name="Schleper C."/>
            <person name="Guy L."/>
            <person name="Ettema T.J."/>
        </authorList>
    </citation>
    <scope>NUCLEOTIDE SEQUENCE</scope>
</reference>
<protein>
    <submittedName>
        <fullName evidence="1">Uncharacterized protein</fullName>
    </submittedName>
</protein>
<sequence>MENNYQKVPLHEVPDCCGVCQFGDIDGKGCETLSGILCDEEALDVSFNFFHVCDEFERTSQDGYDSYWPVNGASLPYRPVS</sequence>
<dbReference type="EMBL" id="LAZR01011231">
    <property type="protein sequence ID" value="KKM62773.1"/>
    <property type="molecule type" value="Genomic_DNA"/>
</dbReference>
<dbReference type="AlphaFoldDB" id="A0A0F9IZN5"/>
<gene>
    <name evidence="1" type="ORF">LCGC14_1518330</name>
</gene>
<organism evidence="1">
    <name type="scientific">marine sediment metagenome</name>
    <dbReference type="NCBI Taxonomy" id="412755"/>
    <lineage>
        <taxon>unclassified sequences</taxon>
        <taxon>metagenomes</taxon>
        <taxon>ecological metagenomes</taxon>
    </lineage>
</organism>
<evidence type="ECO:0000313" key="1">
    <source>
        <dbReference type="EMBL" id="KKM62773.1"/>
    </source>
</evidence>
<accession>A0A0F9IZN5</accession>
<proteinExistence type="predicted"/>